<dbReference type="STRING" id="568069.A0A1J1IW06"/>
<dbReference type="InterPro" id="IPR050863">
    <property type="entry name" value="CenT-Element_Derived"/>
</dbReference>
<accession>A0A1J1IW06</accession>
<proteinExistence type="predicted"/>
<keyword evidence="3" id="KW-0539">Nucleus</keyword>
<dbReference type="Pfam" id="PF04218">
    <property type="entry name" value="CENP-B_N"/>
    <property type="match status" value="1"/>
</dbReference>
<evidence type="ECO:0000256" key="3">
    <source>
        <dbReference type="ARBA" id="ARBA00023242"/>
    </source>
</evidence>
<dbReference type="SUPFAM" id="SSF46689">
    <property type="entry name" value="Homeodomain-like"/>
    <property type="match status" value="2"/>
</dbReference>
<evidence type="ECO:0000313" key="5">
    <source>
        <dbReference type="EMBL" id="CRL04459.1"/>
    </source>
</evidence>
<dbReference type="Pfam" id="PF03221">
    <property type="entry name" value="HTH_Tnp_Tc5"/>
    <property type="match status" value="1"/>
</dbReference>
<dbReference type="InterPro" id="IPR006600">
    <property type="entry name" value="HTH_CenpB_DNA-bd_dom"/>
</dbReference>
<evidence type="ECO:0000256" key="1">
    <source>
        <dbReference type="ARBA" id="ARBA00004123"/>
    </source>
</evidence>
<dbReference type="Gene3D" id="1.10.10.60">
    <property type="entry name" value="Homeodomain-like"/>
    <property type="match status" value="1"/>
</dbReference>
<keyword evidence="2" id="KW-0238">DNA-binding</keyword>
<gene>
    <name evidence="5" type="ORF">CLUMA_CG017542</name>
</gene>
<dbReference type="AlphaFoldDB" id="A0A1J1IW06"/>
<dbReference type="SMART" id="SM00674">
    <property type="entry name" value="CENPB"/>
    <property type="match status" value="1"/>
</dbReference>
<organism evidence="5 6">
    <name type="scientific">Clunio marinus</name>
    <dbReference type="NCBI Taxonomy" id="568069"/>
    <lineage>
        <taxon>Eukaryota</taxon>
        <taxon>Metazoa</taxon>
        <taxon>Ecdysozoa</taxon>
        <taxon>Arthropoda</taxon>
        <taxon>Hexapoda</taxon>
        <taxon>Insecta</taxon>
        <taxon>Pterygota</taxon>
        <taxon>Neoptera</taxon>
        <taxon>Endopterygota</taxon>
        <taxon>Diptera</taxon>
        <taxon>Nematocera</taxon>
        <taxon>Chironomoidea</taxon>
        <taxon>Chironomidae</taxon>
        <taxon>Clunio</taxon>
    </lineage>
</organism>
<dbReference type="PANTHER" id="PTHR19303">
    <property type="entry name" value="TRANSPOSON"/>
    <property type="match status" value="1"/>
</dbReference>
<evidence type="ECO:0000256" key="2">
    <source>
        <dbReference type="ARBA" id="ARBA00023125"/>
    </source>
</evidence>
<name>A0A1J1IW06_9DIPT</name>
<sequence length="526" mass="60570">MQQISKKRYLLSAKDKLLIINLRNSGESRSSLAEKFNCSQATLSRTFKRSEDIGAMVKNDPLCLKRKRFKPPKHQKLEHAVYLWYCQMRAAKAHISGPIIKTKALQFAKSLEIEDFKASDGWLAKFKKRNSVSWRVVSNDSDSVEREMTENWIQVVFEPLLNEFSEDDIFNLDEFGLLWKATPSKSAELRGETCSDGKLSRNRLSILIGANMSGTEKLPLLIIGKSENPLCFKNVTTKIKSLYRNNLKAWMTPFLFEDFFVEWDKQLQVENRFVVAIVDNCSAHTKSVSYLLQNIRLVFFPSNCSSVPQPMNMGIVKNIKQLYRTELVSNHMKIIDGKESIENNVLEAIDILVQSWDKISPQTISNCFNAAGWKQDFMIEEIYDWDPLEQMQIDENFINFDDDLVSSGLLTDEEILQTVAEKDEDNCDIFNIVEYEQEFEEIDNNDFVDSIGAHENNFKTEVIVKEETDQDHDYPDTTENQVQCKQHDDDNLADCLRALEDSLLASKNVSAEALNTFYLLKKALNF</sequence>
<dbReference type="InterPro" id="IPR004875">
    <property type="entry name" value="DDE_SF_endonuclease_dom"/>
</dbReference>
<dbReference type="Proteomes" id="UP000183832">
    <property type="component" value="Unassembled WGS sequence"/>
</dbReference>
<dbReference type="PROSITE" id="PS51253">
    <property type="entry name" value="HTH_CENPB"/>
    <property type="match status" value="1"/>
</dbReference>
<dbReference type="Pfam" id="PF03184">
    <property type="entry name" value="DDE_1"/>
    <property type="match status" value="1"/>
</dbReference>
<evidence type="ECO:0000259" key="4">
    <source>
        <dbReference type="PROSITE" id="PS51253"/>
    </source>
</evidence>
<comment type="subcellular location">
    <subcellularLocation>
        <location evidence="1">Nucleus</location>
    </subcellularLocation>
</comment>
<protein>
    <submittedName>
        <fullName evidence="5">CLUMA_CG017542, isoform A</fullName>
    </submittedName>
</protein>
<evidence type="ECO:0000313" key="6">
    <source>
        <dbReference type="Proteomes" id="UP000183832"/>
    </source>
</evidence>
<dbReference type="GO" id="GO:0003677">
    <property type="term" value="F:DNA binding"/>
    <property type="evidence" value="ECO:0007669"/>
    <property type="project" value="UniProtKB-KW"/>
</dbReference>
<dbReference type="InterPro" id="IPR007889">
    <property type="entry name" value="HTH_Psq"/>
</dbReference>
<dbReference type="EMBL" id="CVRI01000063">
    <property type="protein sequence ID" value="CRL04459.1"/>
    <property type="molecule type" value="Genomic_DNA"/>
</dbReference>
<dbReference type="PANTHER" id="PTHR19303:SF73">
    <property type="entry name" value="PROTEIN PDC2"/>
    <property type="match status" value="1"/>
</dbReference>
<dbReference type="GO" id="GO:0005634">
    <property type="term" value="C:nucleus"/>
    <property type="evidence" value="ECO:0007669"/>
    <property type="project" value="UniProtKB-SubCell"/>
</dbReference>
<reference evidence="5 6" key="1">
    <citation type="submission" date="2015-04" db="EMBL/GenBank/DDBJ databases">
        <authorList>
            <person name="Syromyatnikov M.Y."/>
            <person name="Popov V.N."/>
        </authorList>
    </citation>
    <scope>NUCLEOTIDE SEQUENCE [LARGE SCALE GENOMIC DNA]</scope>
</reference>
<feature type="domain" description="HTH CENPB-type" evidence="4">
    <location>
        <begin position="65"/>
        <end position="136"/>
    </location>
</feature>
<dbReference type="InterPro" id="IPR009057">
    <property type="entry name" value="Homeodomain-like_sf"/>
</dbReference>
<keyword evidence="6" id="KW-1185">Reference proteome</keyword>
<dbReference type="OrthoDB" id="7791277at2759"/>